<name>A0A9D1FSU8_9FIRM</name>
<dbReference type="Pfam" id="PF07944">
    <property type="entry name" value="Beta-AFase-like_GH127_cat"/>
    <property type="match status" value="1"/>
</dbReference>
<dbReference type="InterPro" id="IPR012878">
    <property type="entry name" value="Beta-AFase-like_GH127_cat"/>
</dbReference>
<evidence type="ECO:0000259" key="1">
    <source>
        <dbReference type="Pfam" id="PF07944"/>
    </source>
</evidence>
<dbReference type="InterPro" id="IPR008928">
    <property type="entry name" value="6-hairpin_glycosidase_sf"/>
</dbReference>
<sequence length="561" mass="64529">MLQSMIQEVHLLPGLPKTKRERDYRYLMELREENLLFPFYTEAGLNGRLNYKLENLHGGWDAPLSQIRGTFTGHWLSAAARIYNETKERRLKAKADFIVAEIARCQEANGGGWAFPIPEKFLYGLKNGRHFWAPQYVCHKVMMGLLDMYLFAGNEQALEILRGCADWFYRFTGEISREVMSDMMDLEETGGIMEFWGDLYAVTKDPRHLELARRYERPRLTEPLLQNVDVLTNFHANMTISEIQGCARAYEVTGEERFRRIVESYWRLAVDERGRFATGGQTNGEIWTPKNQFSARLGDMNQEHCTVYNMVRLADYLYRWTGDEKYADYIESNIWNGLFAQGFCEGHAREQCLEPSPPKSGLITYYLPLAAGSQKKWGSKTEDFWCCHCTLVQANARYREWIYYGADDGITVAQYFPSEAAFCVDGVPVTLGQKPADLCGDILEIHEISHMPANRPTWETVQFTVSTERPVTFALRLRLPRWIQGDPVFRLNGETVSPKIQDGYAVFERMWENDTLEAEYPKSVVCVSLPDKPDTVAFVDGPVVLAGLVPEERICFSSRLR</sequence>
<dbReference type="Pfam" id="PF20736">
    <property type="entry name" value="Glyco_hydro127M"/>
    <property type="match status" value="1"/>
</dbReference>
<accession>A0A9D1FSU8</accession>
<feature type="domain" description="Non-reducing end beta-L-arabinofuranosidase-like GH127 catalytic" evidence="1">
    <location>
        <begin position="8"/>
        <end position="398"/>
    </location>
</feature>
<evidence type="ECO:0000259" key="2">
    <source>
        <dbReference type="Pfam" id="PF20736"/>
    </source>
</evidence>
<evidence type="ECO:0000313" key="4">
    <source>
        <dbReference type="Proteomes" id="UP000824141"/>
    </source>
</evidence>
<keyword evidence="3" id="KW-0378">Hydrolase</keyword>
<dbReference type="GO" id="GO:0016787">
    <property type="term" value="F:hydrolase activity"/>
    <property type="evidence" value="ECO:0007669"/>
    <property type="project" value="UniProtKB-KW"/>
</dbReference>
<dbReference type="SUPFAM" id="SSF48208">
    <property type="entry name" value="Six-hairpin glycosidases"/>
    <property type="match status" value="1"/>
</dbReference>
<feature type="domain" description="Non-reducing end beta-L-arabinofuranosidase-like GH127 middle" evidence="2">
    <location>
        <begin position="453"/>
        <end position="518"/>
    </location>
</feature>
<dbReference type="Gene3D" id="1.50.10.20">
    <property type="match status" value="1"/>
</dbReference>
<gene>
    <name evidence="3" type="ORF">IAD03_04580</name>
</gene>
<dbReference type="EMBL" id="DVJM01000088">
    <property type="protein sequence ID" value="HIS78630.1"/>
    <property type="molecule type" value="Genomic_DNA"/>
</dbReference>
<organism evidence="3 4">
    <name type="scientific">Candidatus Caccousia stercoris</name>
    <dbReference type="NCBI Taxonomy" id="2840723"/>
    <lineage>
        <taxon>Bacteria</taxon>
        <taxon>Bacillati</taxon>
        <taxon>Bacillota</taxon>
        <taxon>Clostridia</taxon>
        <taxon>Eubacteriales</taxon>
        <taxon>Oscillospiraceae</taxon>
        <taxon>Oscillospiraceae incertae sedis</taxon>
        <taxon>Candidatus Caccousia</taxon>
    </lineage>
</organism>
<dbReference type="InterPro" id="IPR049046">
    <property type="entry name" value="Beta-AFase-like_GH127_middle"/>
</dbReference>
<dbReference type="PANTHER" id="PTHR31151">
    <property type="entry name" value="PROLINE-TRNA LIGASE (DUF1680)"/>
    <property type="match status" value="1"/>
</dbReference>
<dbReference type="Proteomes" id="UP000824141">
    <property type="component" value="Unassembled WGS sequence"/>
</dbReference>
<comment type="caution">
    <text evidence="3">The sequence shown here is derived from an EMBL/GenBank/DDBJ whole genome shotgun (WGS) entry which is preliminary data.</text>
</comment>
<dbReference type="AlphaFoldDB" id="A0A9D1FSU8"/>
<protein>
    <submittedName>
        <fullName evidence="3">Glycoside hydrolase family 127 protein</fullName>
    </submittedName>
</protein>
<dbReference type="PANTHER" id="PTHR31151:SF0">
    <property type="entry name" value="PROLINE-TRNA LIGASE (DUF1680)"/>
    <property type="match status" value="1"/>
</dbReference>
<evidence type="ECO:0000313" key="3">
    <source>
        <dbReference type="EMBL" id="HIS78630.1"/>
    </source>
</evidence>
<proteinExistence type="predicted"/>
<dbReference type="GO" id="GO:0005975">
    <property type="term" value="P:carbohydrate metabolic process"/>
    <property type="evidence" value="ECO:0007669"/>
    <property type="project" value="InterPro"/>
</dbReference>
<reference evidence="3" key="1">
    <citation type="submission" date="2020-10" db="EMBL/GenBank/DDBJ databases">
        <authorList>
            <person name="Gilroy R."/>
        </authorList>
    </citation>
    <scope>NUCLEOTIDE SEQUENCE</scope>
    <source>
        <strain evidence="3">6086</strain>
    </source>
</reference>
<reference evidence="3" key="2">
    <citation type="journal article" date="2021" name="PeerJ">
        <title>Extensive microbial diversity within the chicken gut microbiome revealed by metagenomics and culture.</title>
        <authorList>
            <person name="Gilroy R."/>
            <person name="Ravi A."/>
            <person name="Getino M."/>
            <person name="Pursley I."/>
            <person name="Horton D.L."/>
            <person name="Alikhan N.F."/>
            <person name="Baker D."/>
            <person name="Gharbi K."/>
            <person name="Hall N."/>
            <person name="Watson M."/>
            <person name="Adriaenssens E.M."/>
            <person name="Foster-Nyarko E."/>
            <person name="Jarju S."/>
            <person name="Secka A."/>
            <person name="Antonio M."/>
            <person name="Oren A."/>
            <person name="Chaudhuri R.R."/>
            <person name="La Ragione R."/>
            <person name="Hildebrand F."/>
            <person name="Pallen M.J."/>
        </authorList>
    </citation>
    <scope>NUCLEOTIDE SEQUENCE</scope>
    <source>
        <strain evidence="3">6086</strain>
    </source>
</reference>